<dbReference type="InterPro" id="IPR011063">
    <property type="entry name" value="TilS/TtcA_N"/>
</dbReference>
<evidence type="ECO:0000256" key="8">
    <source>
        <dbReference type="SAM" id="MobiDB-lite"/>
    </source>
</evidence>
<dbReference type="Pfam" id="PF01171">
    <property type="entry name" value="ATP_bind_3"/>
    <property type="match status" value="1"/>
</dbReference>
<reference evidence="11 13" key="1">
    <citation type="submission" date="2015-11" db="EMBL/GenBank/DDBJ databases">
        <title>Complete Genome Sequence of Kocuria flava strain HO-9041.</title>
        <authorList>
            <person name="Zhou M."/>
            <person name="Dai J."/>
        </authorList>
    </citation>
    <scope>NUCLEOTIDE SEQUENCE [LARGE SCALE GENOMIC DNA]</scope>
    <source>
        <strain evidence="11 13">HO-9041</strain>
    </source>
</reference>
<evidence type="ECO:0000259" key="9">
    <source>
        <dbReference type="Pfam" id="PF01171"/>
    </source>
</evidence>
<dbReference type="PANTHER" id="PTHR43033">
    <property type="entry name" value="TRNA(ILE)-LYSIDINE SYNTHASE-RELATED"/>
    <property type="match status" value="1"/>
</dbReference>
<evidence type="ECO:0000256" key="5">
    <source>
        <dbReference type="ARBA" id="ARBA00022840"/>
    </source>
</evidence>
<dbReference type="GO" id="GO:0005524">
    <property type="term" value="F:ATP binding"/>
    <property type="evidence" value="ECO:0007669"/>
    <property type="project" value="UniProtKB-UniRule"/>
</dbReference>
<keyword evidence="1 7" id="KW-0963">Cytoplasm</keyword>
<comment type="domain">
    <text evidence="7">The N-terminal region contains the highly conserved SGGXDS motif, predicted to be a P-loop motif involved in ATP binding.</text>
</comment>
<dbReference type="NCBIfam" id="TIGR02432">
    <property type="entry name" value="lysidine_TilS_N"/>
    <property type="match status" value="1"/>
</dbReference>
<keyword evidence="14" id="KW-1185">Reference proteome</keyword>
<dbReference type="GO" id="GO:0032267">
    <property type="term" value="F:tRNA(Ile)-lysidine synthase activity"/>
    <property type="evidence" value="ECO:0007669"/>
    <property type="project" value="UniProtKB-EC"/>
</dbReference>
<organism evidence="11 13">
    <name type="scientific">Kocuria flava</name>
    <dbReference type="NCBI Taxonomy" id="446860"/>
    <lineage>
        <taxon>Bacteria</taxon>
        <taxon>Bacillati</taxon>
        <taxon>Actinomycetota</taxon>
        <taxon>Actinomycetes</taxon>
        <taxon>Micrococcales</taxon>
        <taxon>Micrococcaceae</taxon>
        <taxon>Kocuria</taxon>
    </lineage>
</organism>
<evidence type="ECO:0000256" key="4">
    <source>
        <dbReference type="ARBA" id="ARBA00022741"/>
    </source>
</evidence>
<evidence type="ECO:0000256" key="2">
    <source>
        <dbReference type="ARBA" id="ARBA00022598"/>
    </source>
</evidence>
<feature type="region of interest" description="Disordered" evidence="8">
    <location>
        <begin position="331"/>
        <end position="379"/>
    </location>
</feature>
<dbReference type="PANTHER" id="PTHR43033:SF1">
    <property type="entry name" value="TRNA(ILE)-LYSIDINE SYNTHASE-RELATED"/>
    <property type="match status" value="1"/>
</dbReference>
<dbReference type="CDD" id="cd01992">
    <property type="entry name" value="TilS_N"/>
    <property type="match status" value="1"/>
</dbReference>
<dbReference type="Proteomes" id="UP000321155">
    <property type="component" value="Unassembled WGS sequence"/>
</dbReference>
<dbReference type="EC" id="6.3.4.19" evidence="7"/>
<evidence type="ECO:0000256" key="3">
    <source>
        <dbReference type="ARBA" id="ARBA00022694"/>
    </source>
</evidence>
<gene>
    <name evidence="7" type="primary">tilS</name>
    <name evidence="11" type="ORF">AS188_06015</name>
    <name evidence="12" type="ORF">KFL01_29040</name>
</gene>
<feature type="binding site" evidence="7">
    <location>
        <begin position="42"/>
        <end position="47"/>
    </location>
    <ligand>
        <name>ATP</name>
        <dbReference type="ChEBI" id="CHEBI:30616"/>
    </ligand>
</feature>
<dbReference type="HAMAP" id="MF_01161">
    <property type="entry name" value="tRNA_Ile_lys_synt"/>
    <property type="match status" value="1"/>
</dbReference>
<evidence type="ECO:0000256" key="7">
    <source>
        <dbReference type="HAMAP-Rule" id="MF_01161"/>
    </source>
</evidence>
<comment type="similarity">
    <text evidence="7">Belongs to the tRNA(Ile)-lysidine synthase family.</text>
</comment>
<sequence>MTQFGRRGRLSPDVAAARRLVLDAVRAHPGAGGDPLVLVACSGGPDSLALAAAAAHFARRGVLRVGGVVVDHGLQEGSAEVAARTAETLRGLGLDPVHITAVTVRRGTEGPEMAARTARYAGIAEVVRRTGAAAVLLGHTLDDQAESVLLGLARGSGTRSLAGMPPVRELDGVTYLRPFLELTREQTLAVCAAEQLEPWHDPTNGDTTLTRSRIRHRVLPVLEAELGPGIARALARSAAILGPDARFLDEAGGELLARARAAAPPAPGPGGQEPGGALRLDLEVLQEAPEALRRRALAAAVVAAGGQSPSHERLGALDALARGRGAAGPVQMAGKVSVWRRRPQPGTRGPGHLELAGARPGGAAAPESGPASHEERREG</sequence>
<dbReference type="AlphaFoldDB" id="A0A0U3HPA1"/>
<dbReference type="InterPro" id="IPR015262">
    <property type="entry name" value="tRNA_Ile_lys_synt_subst-bd"/>
</dbReference>
<keyword evidence="2 7" id="KW-0436">Ligase</keyword>
<dbReference type="Gene3D" id="3.40.50.620">
    <property type="entry name" value="HUPs"/>
    <property type="match status" value="1"/>
</dbReference>
<dbReference type="Gene3D" id="1.20.59.20">
    <property type="match status" value="1"/>
</dbReference>
<dbReference type="GO" id="GO:0006400">
    <property type="term" value="P:tRNA modification"/>
    <property type="evidence" value="ECO:0007669"/>
    <property type="project" value="UniProtKB-UniRule"/>
</dbReference>
<name>A0A0U3HPA1_9MICC</name>
<dbReference type="SUPFAM" id="SSF82829">
    <property type="entry name" value="MesJ substrate recognition domain-like"/>
    <property type="match status" value="1"/>
</dbReference>
<dbReference type="InterPro" id="IPR012094">
    <property type="entry name" value="tRNA_Ile_lys_synt"/>
</dbReference>
<dbReference type="EMBL" id="CP013254">
    <property type="protein sequence ID" value="ALU39382.1"/>
    <property type="molecule type" value="Genomic_DNA"/>
</dbReference>
<evidence type="ECO:0000259" key="10">
    <source>
        <dbReference type="Pfam" id="PF09179"/>
    </source>
</evidence>
<evidence type="ECO:0000313" key="13">
    <source>
        <dbReference type="Proteomes" id="UP000057181"/>
    </source>
</evidence>
<dbReference type="Proteomes" id="UP000057181">
    <property type="component" value="Chromosome"/>
</dbReference>
<evidence type="ECO:0000313" key="12">
    <source>
        <dbReference type="EMBL" id="GEO93598.1"/>
    </source>
</evidence>
<reference evidence="12 14" key="2">
    <citation type="submission" date="2019-07" db="EMBL/GenBank/DDBJ databases">
        <title>Whole genome shotgun sequence of Kocuria flava NBRC 107626.</title>
        <authorList>
            <person name="Hosoyama A."/>
            <person name="Uohara A."/>
            <person name="Ohji S."/>
            <person name="Ichikawa N."/>
        </authorList>
    </citation>
    <scope>NUCLEOTIDE SEQUENCE [LARGE SCALE GENOMIC DNA]</scope>
    <source>
        <strain evidence="12 14">NBRC 107626</strain>
    </source>
</reference>
<dbReference type="EMBL" id="BJZR01000139">
    <property type="protein sequence ID" value="GEO93598.1"/>
    <property type="molecule type" value="Genomic_DNA"/>
</dbReference>
<dbReference type="InterPro" id="IPR012795">
    <property type="entry name" value="tRNA_Ile_lys_synt_N"/>
</dbReference>
<keyword evidence="4 7" id="KW-0547">Nucleotide-binding</keyword>
<dbReference type="RefSeq" id="WP_058858093.1">
    <property type="nucleotide sequence ID" value="NZ_BJZR01000139.1"/>
</dbReference>
<comment type="catalytic activity">
    <reaction evidence="6 7">
        <text>cytidine(34) in tRNA(Ile2) + L-lysine + ATP = lysidine(34) in tRNA(Ile2) + AMP + diphosphate + H(+)</text>
        <dbReference type="Rhea" id="RHEA:43744"/>
        <dbReference type="Rhea" id="RHEA-COMP:10625"/>
        <dbReference type="Rhea" id="RHEA-COMP:10670"/>
        <dbReference type="ChEBI" id="CHEBI:15378"/>
        <dbReference type="ChEBI" id="CHEBI:30616"/>
        <dbReference type="ChEBI" id="CHEBI:32551"/>
        <dbReference type="ChEBI" id="CHEBI:33019"/>
        <dbReference type="ChEBI" id="CHEBI:82748"/>
        <dbReference type="ChEBI" id="CHEBI:83665"/>
        <dbReference type="ChEBI" id="CHEBI:456215"/>
        <dbReference type="EC" id="6.3.4.19"/>
    </reaction>
</comment>
<dbReference type="OrthoDB" id="5244702at2"/>
<feature type="domain" description="tRNA(Ile)-lysidine synthase substrate-binding" evidence="10">
    <location>
        <begin position="280"/>
        <end position="342"/>
    </location>
</feature>
<evidence type="ECO:0000256" key="6">
    <source>
        <dbReference type="ARBA" id="ARBA00048539"/>
    </source>
</evidence>
<keyword evidence="5 7" id="KW-0067">ATP-binding</keyword>
<keyword evidence="3 7" id="KW-0819">tRNA processing</keyword>
<evidence type="ECO:0000313" key="11">
    <source>
        <dbReference type="EMBL" id="ALU39382.1"/>
    </source>
</evidence>
<comment type="function">
    <text evidence="7">Ligates lysine onto the cytidine present at position 34 of the AUA codon-specific tRNA(Ile) that contains the anticodon CAU, in an ATP-dependent manner. Cytidine is converted to lysidine, thus changing the amino acid specificity of the tRNA from methionine to isoleucine.</text>
</comment>
<proteinExistence type="inferred from homology"/>
<feature type="compositionally biased region" description="Low complexity" evidence="8">
    <location>
        <begin position="356"/>
        <end position="371"/>
    </location>
</feature>
<dbReference type="SUPFAM" id="SSF52402">
    <property type="entry name" value="Adenine nucleotide alpha hydrolases-like"/>
    <property type="match status" value="1"/>
</dbReference>
<comment type="subcellular location">
    <subcellularLocation>
        <location evidence="7">Cytoplasm</location>
    </subcellularLocation>
</comment>
<evidence type="ECO:0000313" key="14">
    <source>
        <dbReference type="Proteomes" id="UP000321155"/>
    </source>
</evidence>
<dbReference type="InterPro" id="IPR014729">
    <property type="entry name" value="Rossmann-like_a/b/a_fold"/>
</dbReference>
<dbReference type="Pfam" id="PF09179">
    <property type="entry name" value="TilS"/>
    <property type="match status" value="1"/>
</dbReference>
<dbReference type="GO" id="GO:0005737">
    <property type="term" value="C:cytoplasm"/>
    <property type="evidence" value="ECO:0007669"/>
    <property type="project" value="UniProtKB-SubCell"/>
</dbReference>
<evidence type="ECO:0000256" key="1">
    <source>
        <dbReference type="ARBA" id="ARBA00022490"/>
    </source>
</evidence>
<dbReference type="KEGG" id="kfv:AS188_06015"/>
<feature type="domain" description="tRNA(Ile)-lysidine/2-thiocytidine synthase N-terminal" evidence="9">
    <location>
        <begin position="37"/>
        <end position="217"/>
    </location>
</feature>
<dbReference type="STRING" id="446860.AS188_06015"/>
<protein>
    <recommendedName>
        <fullName evidence="7">tRNA(Ile)-lysidine synthase</fullName>
        <ecNumber evidence="7">6.3.4.19</ecNumber>
    </recommendedName>
    <alternativeName>
        <fullName evidence="7">tRNA(Ile)-2-lysyl-cytidine synthase</fullName>
    </alternativeName>
    <alternativeName>
        <fullName evidence="7">tRNA(Ile)-lysidine synthetase</fullName>
    </alternativeName>
</protein>
<accession>A0A0U3HPA1</accession>